<comment type="caution">
    <text evidence="1">The sequence shown here is derived from an EMBL/GenBank/DDBJ whole genome shotgun (WGS) entry which is preliminary data.</text>
</comment>
<dbReference type="RefSeq" id="WP_277552227.1">
    <property type="nucleotide sequence ID" value="NZ_JARAMH010000024.1"/>
</dbReference>
<reference evidence="2" key="1">
    <citation type="journal article" date="2019" name="Int. J. Syst. Evol. Microbiol.">
        <title>The Global Catalogue of Microorganisms (GCM) 10K type strain sequencing project: providing services to taxonomists for standard genome sequencing and annotation.</title>
        <authorList>
            <consortium name="The Broad Institute Genomics Platform"/>
            <consortium name="The Broad Institute Genome Sequencing Center for Infectious Disease"/>
            <person name="Wu L."/>
            <person name="Ma J."/>
        </authorList>
    </citation>
    <scope>NUCLEOTIDE SEQUENCE [LARGE SCALE GENOMIC DNA]</scope>
    <source>
        <strain evidence="2">CGMCC 4.6946</strain>
    </source>
</reference>
<keyword evidence="2" id="KW-1185">Reference proteome</keyword>
<protein>
    <submittedName>
        <fullName evidence="1">Uncharacterized protein</fullName>
    </submittedName>
</protein>
<dbReference type="EMBL" id="JBHSIW010000006">
    <property type="protein sequence ID" value="MFC4902769.1"/>
    <property type="molecule type" value="Genomic_DNA"/>
</dbReference>
<name>A0ABV9TFN1_9MICC</name>
<proteinExistence type="predicted"/>
<sequence>MVEFHPKTHLQVAAWVPDDNPKRPWDEAADLAANWIWQRSEVKSVAPLLVTNTFQNGTGIGALDDIVHHGGHATPQGKERFDPGPVLAYAPTEKTLNFALDLARGHSLVVVETARFPIAEWAAEAAAINLLDGSTTSSSLPDDIRSDLDHAVFFGGNNGWTGPHEKQHARTHLADHVRTGRLAPQHAASYVMAQGVSDKGARRLRELLEKVSK</sequence>
<gene>
    <name evidence="1" type="ORF">ACFPCS_04215</name>
</gene>
<evidence type="ECO:0000313" key="1">
    <source>
        <dbReference type="EMBL" id="MFC4902769.1"/>
    </source>
</evidence>
<accession>A0ABV9TFN1</accession>
<dbReference type="Proteomes" id="UP001595797">
    <property type="component" value="Unassembled WGS sequence"/>
</dbReference>
<evidence type="ECO:0000313" key="2">
    <source>
        <dbReference type="Proteomes" id="UP001595797"/>
    </source>
</evidence>
<organism evidence="1 2">
    <name type="scientific">Kocuria oceani</name>
    <dbReference type="NCBI Taxonomy" id="988827"/>
    <lineage>
        <taxon>Bacteria</taxon>
        <taxon>Bacillati</taxon>
        <taxon>Actinomycetota</taxon>
        <taxon>Actinomycetes</taxon>
        <taxon>Micrococcales</taxon>
        <taxon>Micrococcaceae</taxon>
        <taxon>Kocuria</taxon>
    </lineage>
</organism>